<evidence type="ECO:0000313" key="3">
    <source>
        <dbReference type="Proteomes" id="UP001562457"/>
    </source>
</evidence>
<reference evidence="2 3" key="1">
    <citation type="submission" date="2024-06" db="EMBL/GenBank/DDBJ databases">
        <title>Draft genome sequence of Helicobacter trogontum NHP16-4001.</title>
        <authorList>
            <person name="Rimbara E."/>
            <person name="Suzuki M."/>
        </authorList>
    </citation>
    <scope>NUCLEOTIDE SEQUENCE [LARGE SCALE GENOMIC DNA]</scope>
    <source>
        <strain evidence="2 3">NHP16-4001</strain>
    </source>
</reference>
<keyword evidence="1" id="KW-0812">Transmembrane</keyword>
<name>A0ABQ0D4D5_9HELI</name>
<evidence type="ECO:0000256" key="1">
    <source>
        <dbReference type="SAM" id="Phobius"/>
    </source>
</evidence>
<comment type="caution">
    <text evidence="2">The sequence shown here is derived from an EMBL/GenBank/DDBJ whole genome shotgun (WGS) entry which is preliminary data.</text>
</comment>
<dbReference type="InterPro" id="IPR010767">
    <property type="entry name" value="Phage_CGC-2007_Cje0229"/>
</dbReference>
<feature type="transmembrane region" description="Helical" evidence="1">
    <location>
        <begin position="9"/>
        <end position="28"/>
    </location>
</feature>
<keyword evidence="3" id="KW-1185">Reference proteome</keyword>
<evidence type="ECO:0008006" key="4">
    <source>
        <dbReference type="Google" id="ProtNLM"/>
    </source>
</evidence>
<keyword evidence="1" id="KW-0472">Membrane</keyword>
<dbReference type="EMBL" id="BAAFHN010000027">
    <property type="protein sequence ID" value="GAB0173204.1"/>
    <property type="molecule type" value="Genomic_DNA"/>
</dbReference>
<protein>
    <recommendedName>
        <fullName evidence="4">DUF1353 domain-containing protein</fullName>
    </recommendedName>
</protein>
<keyword evidence="1" id="KW-1133">Transmembrane helix</keyword>
<accession>A0ABQ0D4D5</accession>
<sequence>MITSIKTKIACLVGTLMIISLLIIGLITDFASVPRVFWSIYPPFGRYTKCAVLHDRLCVAFLNKELWNNVAVDKDKLPVVLQNRFIRRYEADQLFLESMKAIKVNAFTRFVLYASVRVYAIFKYGFKA</sequence>
<dbReference type="Pfam" id="PF07087">
    <property type="entry name" value="DUF1353"/>
    <property type="match status" value="1"/>
</dbReference>
<proteinExistence type="predicted"/>
<evidence type="ECO:0000313" key="2">
    <source>
        <dbReference type="EMBL" id="GAB0173204.1"/>
    </source>
</evidence>
<gene>
    <name evidence="2" type="ORF">NHP164001_12210</name>
</gene>
<dbReference type="Proteomes" id="UP001562457">
    <property type="component" value="Unassembled WGS sequence"/>
</dbReference>
<organism evidence="2 3">
    <name type="scientific">Helicobacter trogontum</name>
    <dbReference type="NCBI Taxonomy" id="50960"/>
    <lineage>
        <taxon>Bacteria</taxon>
        <taxon>Pseudomonadati</taxon>
        <taxon>Campylobacterota</taxon>
        <taxon>Epsilonproteobacteria</taxon>
        <taxon>Campylobacterales</taxon>
        <taxon>Helicobacteraceae</taxon>
        <taxon>Helicobacter</taxon>
    </lineage>
</organism>